<keyword evidence="3" id="KW-0812">Transmembrane</keyword>
<proteinExistence type="predicted"/>
<dbReference type="Pfam" id="PF25040">
    <property type="entry name" value="BLTP1_C"/>
    <property type="match status" value="1"/>
</dbReference>
<dbReference type="AlphaFoldDB" id="A0AA35TZU3"/>
<organism evidence="3 4">
    <name type="scientific">Geodia barretti</name>
    <name type="common">Barrett's horny sponge</name>
    <dbReference type="NCBI Taxonomy" id="519541"/>
    <lineage>
        <taxon>Eukaryota</taxon>
        <taxon>Metazoa</taxon>
        <taxon>Porifera</taxon>
        <taxon>Demospongiae</taxon>
        <taxon>Heteroscleromorpha</taxon>
        <taxon>Tetractinellida</taxon>
        <taxon>Astrophorina</taxon>
        <taxon>Geodiidae</taxon>
        <taxon>Geodia</taxon>
    </lineage>
</organism>
<dbReference type="PANTHER" id="PTHR31640:SF1">
    <property type="entry name" value="BRIDGE-LIKE LIPID TRANSFER PROTEIN FAMILY MEMBER 1"/>
    <property type="match status" value="1"/>
</dbReference>
<dbReference type="InterPro" id="IPR033616">
    <property type="entry name" value="BLTP1"/>
</dbReference>
<dbReference type="Proteomes" id="UP001174909">
    <property type="component" value="Unassembled WGS sequence"/>
</dbReference>
<name>A0AA35TZU3_GEOBA</name>
<dbReference type="EMBL" id="CASHTH010004435">
    <property type="protein sequence ID" value="CAI8057299.1"/>
    <property type="molecule type" value="Genomic_DNA"/>
</dbReference>
<evidence type="ECO:0000313" key="4">
    <source>
        <dbReference type="Proteomes" id="UP001174909"/>
    </source>
</evidence>
<keyword evidence="3" id="KW-0472">Membrane</keyword>
<reference evidence="3" key="1">
    <citation type="submission" date="2023-03" db="EMBL/GenBank/DDBJ databases">
        <authorList>
            <person name="Steffen K."/>
            <person name="Cardenas P."/>
        </authorList>
    </citation>
    <scope>NUCLEOTIDE SEQUENCE</scope>
</reference>
<sequence length="163" mass="17853">MKRLRITGVHHNPLTPSLHCAGPDCDREVCSSDPVSETKPDSRRAGNDCEGSSLEFSKPRLVQISMTDVGACMPMSPVLYTPQTSQSFPALVLTVKEMLLVADLSRRVASSGSLSGFCLRFANQFTLRQRTWTTDLKKNKMINCGIVSPGNLQTVCGYKEATQ</sequence>
<feature type="region of interest" description="Disordered" evidence="1">
    <location>
        <begin position="31"/>
        <end position="50"/>
    </location>
</feature>
<keyword evidence="4" id="KW-1185">Reference proteome</keyword>
<dbReference type="PANTHER" id="PTHR31640">
    <property type="entry name" value="TRANSMEMBRANE PROTEIN KIAA1109"/>
    <property type="match status" value="1"/>
</dbReference>
<feature type="compositionally biased region" description="Basic and acidic residues" evidence="1">
    <location>
        <begin position="31"/>
        <end position="47"/>
    </location>
</feature>
<dbReference type="InterPro" id="IPR056742">
    <property type="entry name" value="BLTP1_C"/>
</dbReference>
<comment type="caution">
    <text evidence="3">The sequence shown here is derived from an EMBL/GenBank/DDBJ whole genome shotgun (WGS) entry which is preliminary data.</text>
</comment>
<accession>A0AA35TZU3</accession>
<gene>
    <name evidence="3" type="ORF">GBAR_LOCUS31233</name>
</gene>
<evidence type="ECO:0000256" key="1">
    <source>
        <dbReference type="SAM" id="MobiDB-lite"/>
    </source>
</evidence>
<feature type="domain" description="Bridge-like lipid transfer protein family member 1 C-terminal" evidence="2">
    <location>
        <begin position="61"/>
        <end position="156"/>
    </location>
</feature>
<evidence type="ECO:0000259" key="2">
    <source>
        <dbReference type="Pfam" id="PF25040"/>
    </source>
</evidence>
<dbReference type="GO" id="GO:0048488">
    <property type="term" value="P:synaptic vesicle endocytosis"/>
    <property type="evidence" value="ECO:0007669"/>
    <property type="project" value="TreeGrafter"/>
</dbReference>
<protein>
    <submittedName>
        <fullName evidence="3">Transmembrane protein KIAA1109</fullName>
    </submittedName>
</protein>
<evidence type="ECO:0000313" key="3">
    <source>
        <dbReference type="EMBL" id="CAI8057299.1"/>
    </source>
</evidence>